<feature type="transmembrane region" description="Helical" evidence="6">
    <location>
        <begin position="213"/>
        <end position="244"/>
    </location>
</feature>
<feature type="transmembrane region" description="Helical" evidence="6">
    <location>
        <begin position="21"/>
        <end position="48"/>
    </location>
</feature>
<comment type="caution">
    <text evidence="8">The sequence shown here is derived from an EMBL/GenBank/DDBJ whole genome shotgun (WGS) entry which is preliminary data.</text>
</comment>
<keyword evidence="3 6" id="KW-0812">Transmembrane</keyword>
<evidence type="ECO:0000313" key="8">
    <source>
        <dbReference type="EMBL" id="OGK14992.1"/>
    </source>
</evidence>
<dbReference type="GO" id="GO:0005886">
    <property type="term" value="C:plasma membrane"/>
    <property type="evidence" value="ECO:0007669"/>
    <property type="project" value="UniProtKB-SubCell"/>
</dbReference>
<keyword evidence="4 6" id="KW-1133">Transmembrane helix</keyword>
<dbReference type="InterPro" id="IPR013525">
    <property type="entry name" value="ABC2_TM"/>
</dbReference>
<dbReference type="InterPro" id="IPR051449">
    <property type="entry name" value="ABC-2_transporter_component"/>
</dbReference>
<evidence type="ECO:0000256" key="5">
    <source>
        <dbReference type="ARBA" id="ARBA00023136"/>
    </source>
</evidence>
<dbReference type="Pfam" id="PF12698">
    <property type="entry name" value="ABC2_membrane_3"/>
    <property type="match status" value="1"/>
</dbReference>
<feature type="transmembrane region" description="Helical" evidence="6">
    <location>
        <begin position="277"/>
        <end position="295"/>
    </location>
</feature>
<accession>A0A1F7G8M6</accession>
<keyword evidence="5 6" id="KW-0472">Membrane</keyword>
<dbReference type="PANTHER" id="PTHR30294:SF29">
    <property type="entry name" value="MULTIDRUG ABC TRANSPORTER PERMEASE YBHS-RELATED"/>
    <property type="match status" value="1"/>
</dbReference>
<gene>
    <name evidence="8" type="ORF">A2774_01085</name>
</gene>
<keyword evidence="2" id="KW-1003">Cell membrane</keyword>
<evidence type="ECO:0000259" key="7">
    <source>
        <dbReference type="Pfam" id="PF12698"/>
    </source>
</evidence>
<dbReference type="PANTHER" id="PTHR30294">
    <property type="entry name" value="MEMBRANE COMPONENT OF ABC TRANSPORTER YHHJ-RELATED"/>
    <property type="match status" value="1"/>
</dbReference>
<dbReference type="Proteomes" id="UP000177208">
    <property type="component" value="Unassembled WGS sequence"/>
</dbReference>
<reference evidence="8 9" key="1">
    <citation type="journal article" date="2016" name="Nat. Commun.">
        <title>Thousands of microbial genomes shed light on interconnected biogeochemical processes in an aquifer system.</title>
        <authorList>
            <person name="Anantharaman K."/>
            <person name="Brown C.T."/>
            <person name="Hug L.A."/>
            <person name="Sharon I."/>
            <person name="Castelle C.J."/>
            <person name="Probst A.J."/>
            <person name="Thomas B.C."/>
            <person name="Singh A."/>
            <person name="Wilkins M.J."/>
            <person name="Karaoz U."/>
            <person name="Brodie E.L."/>
            <person name="Williams K.H."/>
            <person name="Hubbard S.S."/>
            <person name="Banfield J.F."/>
        </authorList>
    </citation>
    <scope>NUCLEOTIDE SEQUENCE [LARGE SCALE GENOMIC DNA]</scope>
</reference>
<evidence type="ECO:0000256" key="6">
    <source>
        <dbReference type="SAM" id="Phobius"/>
    </source>
</evidence>
<comment type="subcellular location">
    <subcellularLocation>
        <location evidence="1">Cell membrane</location>
        <topology evidence="1">Multi-pass membrane protein</topology>
    </subcellularLocation>
</comment>
<dbReference type="GO" id="GO:0140359">
    <property type="term" value="F:ABC-type transporter activity"/>
    <property type="evidence" value="ECO:0007669"/>
    <property type="project" value="InterPro"/>
</dbReference>
<evidence type="ECO:0000313" key="9">
    <source>
        <dbReference type="Proteomes" id="UP000177208"/>
    </source>
</evidence>
<feature type="transmembrane region" description="Helical" evidence="6">
    <location>
        <begin position="250"/>
        <end position="270"/>
    </location>
</feature>
<feature type="domain" description="ABC-2 type transporter transmembrane" evidence="7">
    <location>
        <begin position="29"/>
        <end position="357"/>
    </location>
</feature>
<dbReference type="Gene3D" id="3.40.1710.10">
    <property type="entry name" value="abc type-2 transporter like domain"/>
    <property type="match status" value="1"/>
</dbReference>
<feature type="transmembrane region" description="Helical" evidence="6">
    <location>
        <begin position="168"/>
        <end position="193"/>
    </location>
</feature>
<feature type="transmembrane region" description="Helical" evidence="6">
    <location>
        <begin position="307"/>
        <end position="328"/>
    </location>
</feature>
<organism evidence="8 9">
    <name type="scientific">Candidatus Roizmanbacteria bacterium RIFCSPHIGHO2_01_FULL_39_12c</name>
    <dbReference type="NCBI Taxonomy" id="1802031"/>
    <lineage>
        <taxon>Bacteria</taxon>
        <taxon>Candidatus Roizmaniibacteriota</taxon>
    </lineage>
</organism>
<name>A0A1F7G8M6_9BACT</name>
<proteinExistence type="predicted"/>
<evidence type="ECO:0000256" key="1">
    <source>
        <dbReference type="ARBA" id="ARBA00004651"/>
    </source>
</evidence>
<evidence type="ECO:0000256" key="3">
    <source>
        <dbReference type="ARBA" id="ARBA00022692"/>
    </source>
</evidence>
<dbReference type="EMBL" id="MFZG01000043">
    <property type="protein sequence ID" value="OGK14992.1"/>
    <property type="molecule type" value="Genomic_DNA"/>
</dbReference>
<protein>
    <recommendedName>
        <fullName evidence="7">ABC-2 type transporter transmembrane domain-containing protein</fullName>
    </recommendedName>
</protein>
<sequence>MFLRVLSASFRAEIIKLFRSPFLIALVMVQAVTFLFLVTLFGLTGAFAPTALIDYDKGPLAKEFVKNLENAHHSFSLMFNYDYKKALEEIRHGNLVAIIMIPQGFSKAIAASRTAPIGVVIDNIDTDMSMDIQRALPSAITDFGRNQGFKEIRVESAEKDLIDHDTDFVTYMVVSALVLAALVISGILSGVAVASEFESKTVEFLAVSPIHPLVVFIGRVLAANIVSVIGLTVAVAVGLIGWGIKPLYPLQMAGVLLVSVFIFGLVGMALGVSMKKAFPVASFIFGVALPLYLFSGTYEPERFDGNLLWAMAHFTPLYYAVGIIEHAVLGLKVTPESVTVNYLALAGWALLALYVSWRLTRKNILS</sequence>
<evidence type="ECO:0000256" key="4">
    <source>
        <dbReference type="ARBA" id="ARBA00022989"/>
    </source>
</evidence>
<dbReference type="AlphaFoldDB" id="A0A1F7G8M6"/>
<feature type="transmembrane region" description="Helical" evidence="6">
    <location>
        <begin position="340"/>
        <end position="357"/>
    </location>
</feature>
<evidence type="ECO:0000256" key="2">
    <source>
        <dbReference type="ARBA" id="ARBA00022475"/>
    </source>
</evidence>